<evidence type="ECO:0000256" key="2">
    <source>
        <dbReference type="ARBA" id="ARBA00012438"/>
    </source>
</evidence>
<dbReference type="EC" id="2.7.13.3" evidence="2"/>
<evidence type="ECO:0000256" key="5">
    <source>
        <dbReference type="ARBA" id="ARBA00022741"/>
    </source>
</evidence>
<feature type="transmembrane region" description="Helical" evidence="8">
    <location>
        <begin position="261"/>
        <end position="282"/>
    </location>
</feature>
<reference evidence="10" key="1">
    <citation type="journal article" date="2014" name="Int. J. Syst. Evol. Microbiol.">
        <title>Complete genome sequence of Corynebacterium casei LMG S-19264T (=DSM 44701T), isolated from a smear-ripened cheese.</title>
        <authorList>
            <consortium name="US DOE Joint Genome Institute (JGI-PGF)"/>
            <person name="Walter F."/>
            <person name="Albersmeier A."/>
            <person name="Kalinowski J."/>
            <person name="Ruckert C."/>
        </authorList>
    </citation>
    <scope>NUCLEOTIDE SEQUENCE</scope>
    <source>
        <strain evidence="10">CGMCC 1.10998</strain>
    </source>
</reference>
<keyword evidence="8" id="KW-0472">Membrane</keyword>
<name>A0A916V025_9BURK</name>
<dbReference type="InterPro" id="IPR014265">
    <property type="entry name" value="XrtA/PrsK"/>
</dbReference>
<keyword evidence="5" id="KW-0547">Nucleotide-binding</keyword>
<feature type="transmembrane region" description="Helical" evidence="8">
    <location>
        <begin position="195"/>
        <end position="215"/>
    </location>
</feature>
<dbReference type="SUPFAM" id="SSF55781">
    <property type="entry name" value="GAF domain-like"/>
    <property type="match status" value="1"/>
</dbReference>
<keyword evidence="7" id="KW-0067">ATP-binding</keyword>
<dbReference type="Proteomes" id="UP000637423">
    <property type="component" value="Unassembled WGS sequence"/>
</dbReference>
<feature type="transmembrane region" description="Helical" evidence="8">
    <location>
        <begin position="162"/>
        <end position="183"/>
    </location>
</feature>
<dbReference type="RefSeq" id="WP_188568939.1">
    <property type="nucleotide sequence ID" value="NZ_BMED01000007.1"/>
</dbReference>
<evidence type="ECO:0000256" key="8">
    <source>
        <dbReference type="SAM" id="Phobius"/>
    </source>
</evidence>
<dbReference type="EMBL" id="BMED01000007">
    <property type="protein sequence ID" value="GGC96972.1"/>
    <property type="molecule type" value="Genomic_DNA"/>
</dbReference>
<comment type="catalytic activity">
    <reaction evidence="1">
        <text>ATP + protein L-histidine = ADP + protein N-phospho-L-histidine.</text>
        <dbReference type="EC" id="2.7.13.3"/>
    </reaction>
</comment>
<keyword evidence="4" id="KW-0808">Transferase</keyword>
<dbReference type="GO" id="GO:0000155">
    <property type="term" value="F:phosphorelay sensor kinase activity"/>
    <property type="evidence" value="ECO:0007669"/>
    <property type="project" value="InterPro"/>
</dbReference>
<feature type="transmembrane region" description="Helical" evidence="8">
    <location>
        <begin position="235"/>
        <end position="255"/>
    </location>
</feature>
<keyword evidence="8" id="KW-1133">Transmembrane helix</keyword>
<feature type="transmembrane region" description="Helical" evidence="8">
    <location>
        <begin position="105"/>
        <end position="123"/>
    </location>
</feature>
<dbReference type="NCBIfam" id="TIGR02916">
    <property type="entry name" value="PEP_his_kin"/>
    <property type="match status" value="1"/>
</dbReference>
<evidence type="ECO:0000256" key="7">
    <source>
        <dbReference type="ARBA" id="ARBA00022840"/>
    </source>
</evidence>
<sequence length="692" mass="76993">MLSSVVSLSYTLAALAFFLLSVMLFTRWRGRLHWLSLTVASIASFLWALVLALHASHGIAPGLLANTLEIVRGASWVVFLLMLLRPGSQSDVTVSPKMRAYAKGILIFLGVLVLATIWTSFPALSSPALFGAVNTLGRVALAVTGMLLVEQLFRSTSEKGRWSIKFACLGLAGLFAYDFYLYSDAMLFRVINGEIWAARGLVDALTVPLLAISLARNPKWTLGMQVSRRILFHSATLFGSAVYLLIMAAAGYYLRFFGGDWGSVLQVAFLFGAAIVLLILLFSGSVRSWLKVFISKHFYNYNYDYREEWIRFTRILSGSGPALGERAIKAVAALVESPGGMLFIAKESGNCEPVVQWNMEESVGHAEPVNSSFCKFLQDKQWVIDLQDCQIHPDKYDGLETPEWLLNVVRAWLVLPLVFQGRLFGFILLEQARSRLELNWEVLDLLKIAGSQAASYLAQQESANALMVARQFESFNRMSTFMVHDLKNLVAQLSLLLANAEKHKDNPEFQKDMVDTIDNSVQKMKVLLQKLARGFDAEKSESLPLDELLRQAVESKSPYEPKPVLEIQQSRIAVTANWERLERVIGHIIQNAVEATPRDGNVRVSLKKQNNTAIVEIRDTGVGMSEEFIRDKLFSPFESTKLAGMGIGVFETKEYIQELGGTLEVSSQPSKGTSFVITLPLQVKDEPALQAN</sequence>
<dbReference type="Gene3D" id="3.30.565.10">
    <property type="entry name" value="Histidine kinase-like ATPase, C-terminal domain"/>
    <property type="match status" value="1"/>
</dbReference>
<evidence type="ECO:0000259" key="9">
    <source>
        <dbReference type="PROSITE" id="PS50109"/>
    </source>
</evidence>
<keyword evidence="3" id="KW-0597">Phosphoprotein</keyword>
<dbReference type="Pfam" id="PF02518">
    <property type="entry name" value="HATPase_c"/>
    <property type="match status" value="1"/>
</dbReference>
<dbReference type="SUPFAM" id="SSF55874">
    <property type="entry name" value="ATPase domain of HSP90 chaperone/DNA topoisomerase II/histidine kinase"/>
    <property type="match status" value="1"/>
</dbReference>
<dbReference type="PROSITE" id="PS50109">
    <property type="entry name" value="HIS_KIN"/>
    <property type="match status" value="1"/>
</dbReference>
<keyword evidence="11" id="KW-1185">Reference proteome</keyword>
<dbReference type="PANTHER" id="PTHR44936:SF10">
    <property type="entry name" value="SENSOR PROTEIN RSTB"/>
    <property type="match status" value="1"/>
</dbReference>
<evidence type="ECO:0000313" key="10">
    <source>
        <dbReference type="EMBL" id="GGC96972.1"/>
    </source>
</evidence>
<dbReference type="CDD" id="cd00082">
    <property type="entry name" value="HisKA"/>
    <property type="match status" value="1"/>
</dbReference>
<feature type="transmembrane region" description="Helical" evidence="8">
    <location>
        <begin position="59"/>
        <end position="84"/>
    </location>
</feature>
<proteinExistence type="predicted"/>
<dbReference type="AlphaFoldDB" id="A0A916V025"/>
<evidence type="ECO:0000313" key="11">
    <source>
        <dbReference type="Proteomes" id="UP000637423"/>
    </source>
</evidence>
<dbReference type="InterPro" id="IPR003594">
    <property type="entry name" value="HATPase_dom"/>
</dbReference>
<organism evidence="10 11">
    <name type="scientific">Undibacterium terreum</name>
    <dbReference type="NCBI Taxonomy" id="1224302"/>
    <lineage>
        <taxon>Bacteria</taxon>
        <taxon>Pseudomonadati</taxon>
        <taxon>Pseudomonadota</taxon>
        <taxon>Betaproteobacteria</taxon>
        <taxon>Burkholderiales</taxon>
        <taxon>Oxalobacteraceae</taxon>
        <taxon>Undibacterium</taxon>
    </lineage>
</organism>
<evidence type="ECO:0000256" key="3">
    <source>
        <dbReference type="ARBA" id="ARBA00022553"/>
    </source>
</evidence>
<dbReference type="PANTHER" id="PTHR44936">
    <property type="entry name" value="SENSOR PROTEIN CREC"/>
    <property type="match status" value="1"/>
</dbReference>
<feature type="transmembrane region" description="Helical" evidence="8">
    <location>
        <begin position="6"/>
        <end position="25"/>
    </location>
</feature>
<evidence type="ECO:0000256" key="4">
    <source>
        <dbReference type="ARBA" id="ARBA00022679"/>
    </source>
</evidence>
<gene>
    <name evidence="10" type="ORF">GCM10011396_50550</name>
</gene>
<dbReference type="GO" id="GO:0005524">
    <property type="term" value="F:ATP binding"/>
    <property type="evidence" value="ECO:0007669"/>
    <property type="project" value="UniProtKB-KW"/>
</dbReference>
<protein>
    <recommendedName>
        <fullName evidence="2">histidine kinase</fullName>
        <ecNumber evidence="2">2.7.13.3</ecNumber>
    </recommendedName>
</protein>
<dbReference type="InterPro" id="IPR004358">
    <property type="entry name" value="Sig_transdc_His_kin-like_C"/>
</dbReference>
<dbReference type="InterPro" id="IPR036890">
    <property type="entry name" value="HATPase_C_sf"/>
</dbReference>
<dbReference type="PRINTS" id="PR00344">
    <property type="entry name" value="BCTRLSENSOR"/>
</dbReference>
<keyword evidence="6 10" id="KW-0418">Kinase</keyword>
<dbReference type="InterPro" id="IPR005467">
    <property type="entry name" value="His_kinase_dom"/>
</dbReference>
<evidence type="ECO:0000256" key="6">
    <source>
        <dbReference type="ARBA" id="ARBA00022777"/>
    </source>
</evidence>
<evidence type="ECO:0000256" key="1">
    <source>
        <dbReference type="ARBA" id="ARBA00000085"/>
    </source>
</evidence>
<dbReference type="InterPro" id="IPR003661">
    <property type="entry name" value="HisK_dim/P_dom"/>
</dbReference>
<dbReference type="Gene3D" id="3.30.450.40">
    <property type="match status" value="1"/>
</dbReference>
<dbReference type="InterPro" id="IPR029016">
    <property type="entry name" value="GAF-like_dom_sf"/>
</dbReference>
<feature type="domain" description="Histidine kinase" evidence="9">
    <location>
        <begin position="481"/>
        <end position="683"/>
    </location>
</feature>
<keyword evidence="8" id="KW-0812">Transmembrane</keyword>
<feature type="transmembrane region" description="Helical" evidence="8">
    <location>
        <begin position="129"/>
        <end position="150"/>
    </location>
</feature>
<reference evidence="10" key="2">
    <citation type="submission" date="2020-09" db="EMBL/GenBank/DDBJ databases">
        <authorList>
            <person name="Sun Q."/>
            <person name="Zhou Y."/>
        </authorList>
    </citation>
    <scope>NUCLEOTIDE SEQUENCE</scope>
    <source>
        <strain evidence="10">CGMCC 1.10998</strain>
    </source>
</reference>
<dbReference type="GO" id="GO:0005886">
    <property type="term" value="C:plasma membrane"/>
    <property type="evidence" value="ECO:0007669"/>
    <property type="project" value="UniProtKB-SubCell"/>
</dbReference>
<dbReference type="InterPro" id="IPR050980">
    <property type="entry name" value="2C_sensor_his_kinase"/>
</dbReference>
<comment type="caution">
    <text evidence="10">The sequence shown here is derived from an EMBL/GenBank/DDBJ whole genome shotgun (WGS) entry which is preliminary data.</text>
</comment>
<dbReference type="SMART" id="SM00387">
    <property type="entry name" value="HATPase_c"/>
    <property type="match status" value="1"/>
</dbReference>
<accession>A0A916V025</accession>
<feature type="transmembrane region" description="Helical" evidence="8">
    <location>
        <begin position="32"/>
        <end position="53"/>
    </location>
</feature>